<keyword evidence="2 7" id="KW-0698">rRNA processing</keyword>
<dbReference type="HAMAP" id="MF_00607">
    <property type="entry name" value="16SrRNA_methyltr_A"/>
    <property type="match status" value="1"/>
</dbReference>
<keyword evidence="3 7" id="KW-0489">Methyltransferase</keyword>
<feature type="binding site" evidence="7 8">
    <location>
        <position position="123"/>
    </location>
    <ligand>
        <name>S-adenosyl-L-methionine</name>
        <dbReference type="ChEBI" id="CHEBI:59789"/>
    </ligand>
</feature>
<gene>
    <name evidence="7 10" type="primary">rsmA</name>
    <name evidence="7" type="synonym">ksgA</name>
    <name evidence="10" type="ORF">DBW71_02860</name>
</gene>
<dbReference type="NCBIfam" id="TIGR00755">
    <property type="entry name" value="ksgA"/>
    <property type="match status" value="1"/>
</dbReference>
<dbReference type="Gene3D" id="1.10.8.100">
    <property type="entry name" value="Ribosomal RNA adenine dimethylase-like, domain 2"/>
    <property type="match status" value="1"/>
</dbReference>
<dbReference type="SMART" id="SM00650">
    <property type="entry name" value="rADc"/>
    <property type="match status" value="1"/>
</dbReference>
<dbReference type="GO" id="GO:0003723">
    <property type="term" value="F:RNA binding"/>
    <property type="evidence" value="ECO:0007669"/>
    <property type="project" value="UniProtKB-UniRule"/>
</dbReference>
<dbReference type="InterPro" id="IPR020596">
    <property type="entry name" value="rRNA_Ade_Mease_Trfase_CS"/>
</dbReference>
<dbReference type="EC" id="2.1.1.182" evidence="7"/>
<comment type="function">
    <text evidence="7">Specifically dimethylates two adjacent adenosines (A1518 and A1519) in the loop of a conserved hairpin near the 3'-end of 16S rRNA in the 30S particle. May play a critical role in biogenesis of 30S subunits.</text>
</comment>
<dbReference type="PANTHER" id="PTHR11727">
    <property type="entry name" value="DIMETHYLADENOSINE TRANSFERASE"/>
    <property type="match status" value="1"/>
</dbReference>
<dbReference type="PROSITE" id="PS01131">
    <property type="entry name" value="RRNA_A_DIMETH"/>
    <property type="match status" value="1"/>
</dbReference>
<name>A0A368DQ10_9PROT</name>
<dbReference type="InterPro" id="IPR023165">
    <property type="entry name" value="rRNA_Ade_diMease-like_C"/>
</dbReference>
<keyword evidence="5 7" id="KW-0949">S-adenosyl-L-methionine</keyword>
<dbReference type="InterPro" id="IPR001737">
    <property type="entry name" value="KsgA/Erm"/>
</dbReference>
<dbReference type="FunFam" id="1.10.8.100:FF:000001">
    <property type="entry name" value="Ribosomal RNA small subunit methyltransferase A"/>
    <property type="match status" value="1"/>
</dbReference>
<dbReference type="PROSITE" id="PS51689">
    <property type="entry name" value="SAM_RNA_A_N6_MT"/>
    <property type="match status" value="1"/>
</dbReference>
<dbReference type="EMBL" id="QOQD01000005">
    <property type="protein sequence ID" value="RCL73734.1"/>
    <property type="molecule type" value="Genomic_DNA"/>
</dbReference>
<dbReference type="InterPro" id="IPR011530">
    <property type="entry name" value="rRNA_adenine_dimethylase"/>
</dbReference>
<dbReference type="InterPro" id="IPR020598">
    <property type="entry name" value="rRNA_Ade_methylase_Trfase_N"/>
</dbReference>
<evidence type="ECO:0000256" key="4">
    <source>
        <dbReference type="ARBA" id="ARBA00022679"/>
    </source>
</evidence>
<dbReference type="AlphaFoldDB" id="A0A368DQ10"/>
<dbReference type="CDD" id="cd02440">
    <property type="entry name" value="AdoMet_MTases"/>
    <property type="match status" value="1"/>
</dbReference>
<comment type="subcellular location">
    <subcellularLocation>
        <location evidence="7">Cytoplasm</location>
    </subcellularLocation>
</comment>
<dbReference type="GO" id="GO:0005829">
    <property type="term" value="C:cytosol"/>
    <property type="evidence" value="ECO:0007669"/>
    <property type="project" value="TreeGrafter"/>
</dbReference>
<evidence type="ECO:0000256" key="5">
    <source>
        <dbReference type="ARBA" id="ARBA00022691"/>
    </source>
</evidence>
<comment type="caution">
    <text evidence="10">The sequence shown here is derived from an EMBL/GenBank/DDBJ whole genome shotgun (WGS) entry which is preliminary data.</text>
</comment>
<evidence type="ECO:0000256" key="7">
    <source>
        <dbReference type="HAMAP-Rule" id="MF_00607"/>
    </source>
</evidence>
<evidence type="ECO:0000259" key="9">
    <source>
        <dbReference type="SMART" id="SM00650"/>
    </source>
</evidence>
<sequence>MQKETSKISEYKKLLEDFDIRPNKKLGQNFIFDENIFKKIALTIDPKNCDLVIEIGPGLGGLTKSLLKLGARKVLLIEKDKKFIPILRKLQLTYPNQIEIINADVMNYSFASLTEKKIRIISNLPYNIGTKILTKLLLYQYTDPKFDKMTLMFQKEVANRIIAKKKSKTYGRLSIISQYMYECAVSFDLKAKCFYPAPKVDSSVVTFNYLNSSLKPNIEVVQEITRLAFGQRRKKIKSSLKNIISEENLIKKYKLNPDLRPEDLSVEDYIKLSYLYEKG</sequence>
<feature type="domain" description="Ribosomal RNA adenine methylase transferase N-terminal" evidence="9">
    <location>
        <begin position="36"/>
        <end position="211"/>
    </location>
</feature>
<evidence type="ECO:0000256" key="3">
    <source>
        <dbReference type="ARBA" id="ARBA00022603"/>
    </source>
</evidence>
<comment type="catalytic activity">
    <reaction evidence="7">
        <text>adenosine(1518)/adenosine(1519) in 16S rRNA + 4 S-adenosyl-L-methionine = N(6)-dimethyladenosine(1518)/N(6)-dimethyladenosine(1519) in 16S rRNA + 4 S-adenosyl-L-homocysteine + 4 H(+)</text>
        <dbReference type="Rhea" id="RHEA:19609"/>
        <dbReference type="Rhea" id="RHEA-COMP:10232"/>
        <dbReference type="Rhea" id="RHEA-COMP:10233"/>
        <dbReference type="ChEBI" id="CHEBI:15378"/>
        <dbReference type="ChEBI" id="CHEBI:57856"/>
        <dbReference type="ChEBI" id="CHEBI:59789"/>
        <dbReference type="ChEBI" id="CHEBI:74411"/>
        <dbReference type="ChEBI" id="CHEBI:74493"/>
        <dbReference type="EC" id="2.1.1.182"/>
    </reaction>
</comment>
<feature type="binding site" evidence="7 8">
    <location>
        <position position="31"/>
    </location>
    <ligand>
        <name>S-adenosyl-L-methionine</name>
        <dbReference type="ChEBI" id="CHEBI:59789"/>
    </ligand>
</feature>
<feature type="binding site" evidence="7 8">
    <location>
        <position position="104"/>
    </location>
    <ligand>
        <name>S-adenosyl-L-methionine</name>
        <dbReference type="ChEBI" id="CHEBI:59789"/>
    </ligand>
</feature>
<dbReference type="SUPFAM" id="SSF53335">
    <property type="entry name" value="S-adenosyl-L-methionine-dependent methyltransferases"/>
    <property type="match status" value="1"/>
</dbReference>
<keyword evidence="1 7" id="KW-0963">Cytoplasm</keyword>
<evidence type="ECO:0000256" key="8">
    <source>
        <dbReference type="PROSITE-ProRule" id="PRU01026"/>
    </source>
</evidence>
<evidence type="ECO:0000256" key="6">
    <source>
        <dbReference type="ARBA" id="ARBA00022884"/>
    </source>
</evidence>
<comment type="similarity">
    <text evidence="7">Belongs to the class I-like SAM-binding methyltransferase superfamily. rRNA adenine N(6)-methyltransferase family. RsmA subfamily.</text>
</comment>
<evidence type="ECO:0000313" key="10">
    <source>
        <dbReference type="EMBL" id="RCL73734.1"/>
    </source>
</evidence>
<feature type="binding site" evidence="7 8">
    <location>
        <position position="29"/>
    </location>
    <ligand>
        <name>S-adenosyl-L-methionine</name>
        <dbReference type="ChEBI" id="CHEBI:59789"/>
    </ligand>
</feature>
<evidence type="ECO:0000256" key="2">
    <source>
        <dbReference type="ARBA" id="ARBA00022552"/>
    </source>
</evidence>
<keyword evidence="4 7" id="KW-0808">Transferase</keyword>
<reference evidence="10 11" key="1">
    <citation type="journal article" date="2018" name="Microbiome">
        <title>Fine metagenomic profile of the Mediterranean stratified and mixed water columns revealed by assembly and recruitment.</title>
        <authorList>
            <person name="Haro-Moreno J.M."/>
            <person name="Lopez-Perez M."/>
            <person name="De La Torre J.R."/>
            <person name="Picazo A."/>
            <person name="Camacho A."/>
            <person name="Rodriguez-Valera F."/>
        </authorList>
    </citation>
    <scope>NUCLEOTIDE SEQUENCE [LARGE SCALE GENOMIC DNA]</scope>
    <source>
        <strain evidence="10">MED-G57</strain>
    </source>
</reference>
<keyword evidence="6 7" id="KW-0694">RNA-binding</keyword>
<dbReference type="Gene3D" id="3.40.50.150">
    <property type="entry name" value="Vaccinia Virus protein VP39"/>
    <property type="match status" value="1"/>
</dbReference>
<dbReference type="GO" id="GO:0052908">
    <property type="term" value="F:16S rRNA (adenine(1518)-N(6)/adenine(1519)-N(6))-dimethyltransferase activity"/>
    <property type="evidence" value="ECO:0007669"/>
    <property type="project" value="UniProtKB-EC"/>
</dbReference>
<evidence type="ECO:0000256" key="1">
    <source>
        <dbReference type="ARBA" id="ARBA00022490"/>
    </source>
</evidence>
<feature type="binding site" evidence="7 8">
    <location>
        <position position="56"/>
    </location>
    <ligand>
        <name>S-adenosyl-L-methionine</name>
        <dbReference type="ChEBI" id="CHEBI:59789"/>
    </ligand>
</feature>
<evidence type="ECO:0000313" key="11">
    <source>
        <dbReference type="Proteomes" id="UP000253570"/>
    </source>
</evidence>
<organism evidence="10 11">
    <name type="scientific">PS1 clade bacterium</name>
    <dbReference type="NCBI Taxonomy" id="2175152"/>
    <lineage>
        <taxon>Bacteria</taxon>
        <taxon>Pseudomonadati</taxon>
        <taxon>Pseudomonadota</taxon>
        <taxon>Alphaproteobacteria</taxon>
        <taxon>PS1 clade</taxon>
    </lineage>
</organism>
<protein>
    <recommendedName>
        <fullName evidence="7">Ribosomal RNA small subunit methyltransferase A</fullName>
        <ecNumber evidence="7">2.1.1.182</ecNumber>
    </recommendedName>
    <alternativeName>
        <fullName evidence="7">16S rRNA (adenine(1518)-N(6)/adenine(1519)-N(6))-dimethyltransferase</fullName>
    </alternativeName>
    <alternativeName>
        <fullName evidence="7">16S rRNA dimethyladenosine transferase</fullName>
    </alternativeName>
    <alternativeName>
        <fullName evidence="7">16S rRNA dimethylase</fullName>
    </alternativeName>
    <alternativeName>
        <fullName evidence="7">S-adenosylmethionine-6-N', N'-adenosyl(rRNA) dimethyltransferase</fullName>
    </alternativeName>
</protein>
<dbReference type="PANTHER" id="PTHR11727:SF7">
    <property type="entry name" value="DIMETHYLADENOSINE TRANSFERASE-RELATED"/>
    <property type="match status" value="1"/>
</dbReference>
<accession>A0A368DQ10</accession>
<dbReference type="Proteomes" id="UP000253570">
    <property type="component" value="Unassembled WGS sequence"/>
</dbReference>
<proteinExistence type="inferred from homology"/>
<dbReference type="Pfam" id="PF00398">
    <property type="entry name" value="RrnaAD"/>
    <property type="match status" value="1"/>
</dbReference>
<dbReference type="InterPro" id="IPR029063">
    <property type="entry name" value="SAM-dependent_MTases_sf"/>
</dbReference>
<feature type="binding site" evidence="7 8">
    <location>
        <position position="78"/>
    </location>
    <ligand>
        <name>S-adenosyl-L-methionine</name>
        <dbReference type="ChEBI" id="CHEBI:59789"/>
    </ligand>
</feature>